<evidence type="ECO:0000256" key="5">
    <source>
        <dbReference type="ARBA" id="ARBA00023136"/>
    </source>
</evidence>
<evidence type="ECO:0000256" key="3">
    <source>
        <dbReference type="ARBA" id="ARBA00022960"/>
    </source>
</evidence>
<feature type="transmembrane region" description="Helical" evidence="6">
    <location>
        <begin position="85"/>
        <end position="104"/>
    </location>
</feature>
<evidence type="ECO:0000313" key="10">
    <source>
        <dbReference type="Proteomes" id="UP000192478"/>
    </source>
</evidence>
<feature type="transmembrane region" description="Helical" evidence="6">
    <location>
        <begin position="216"/>
        <end position="235"/>
    </location>
</feature>
<reference evidence="8 10" key="2">
    <citation type="submission" date="2017-03" db="EMBL/GenBank/DDBJ databases">
        <title>Complete sequence of Clostridium formicaceticum DSM 92.</title>
        <authorList>
            <person name="Poehlein A."/>
            <person name="Karl M."/>
            <person name="Bengelsdorf F.R."/>
            <person name="Duerre P."/>
            <person name="Daniel R."/>
        </authorList>
    </citation>
    <scope>NUCLEOTIDE SEQUENCE [LARGE SCALE GENOMIC DNA]</scope>
    <source>
        <strain evidence="8 10">DSM 92</strain>
    </source>
</reference>
<dbReference type="Proteomes" id="UP000192478">
    <property type="component" value="Chromosome"/>
</dbReference>
<dbReference type="PANTHER" id="PTHR30474">
    <property type="entry name" value="CELL CYCLE PROTEIN"/>
    <property type="match status" value="1"/>
</dbReference>
<dbReference type="EMBL" id="CP020559">
    <property type="protein sequence ID" value="ARE85871.1"/>
    <property type="molecule type" value="Genomic_DNA"/>
</dbReference>
<feature type="transmembrane region" description="Helical" evidence="6">
    <location>
        <begin position="333"/>
        <end position="354"/>
    </location>
</feature>
<feature type="transmembrane region" description="Helical" evidence="6">
    <location>
        <begin position="194"/>
        <end position="210"/>
    </location>
</feature>
<feature type="transmembrane region" description="Helical" evidence="6">
    <location>
        <begin position="6"/>
        <end position="22"/>
    </location>
</feature>
<sequence length="402" mass="45465">MRPITILMAMNALLFGLLYLLVEPLDTSILMAGAMLTLLIIISYIIIVKGHMGDQYLFLIISTLSSLGVIMIYRLDPVFGFRQITWYAVGVILYFLSYVIFRWIKSWDDYLYFYVGFGIALFILTFILGTTVKGATNWIRIGGFTLQPAEAIKLSFVFFMAAYFTYPEKLKNVYYFLGIVYLHIIFLVLQRDMGMAMLFYGIFISIFYVFCKDNKLLLYNLAASFLIIIFGYFTMTHVQVRFEAWLNPWRDIAGRGYQITQSLFAIGTGGFFGTGLGMGNPDYIPEVHTDFIFSAICEEMGTFGGIAVVLLYFILIYRAFKITLVIPNAFKKILALGITLTYSYQTFMIIGGVIKLIPLTGITLPFISYGGSALISAFIAFGILQALSKRSLEVEELLDVGE</sequence>
<keyword evidence="3" id="KW-0133">Cell shape</keyword>
<feature type="transmembrane region" description="Helical" evidence="6">
    <location>
        <begin position="291"/>
        <end position="313"/>
    </location>
</feature>
<dbReference type="RefSeq" id="WP_070965548.1">
    <property type="nucleotide sequence ID" value="NZ_CP017603.1"/>
</dbReference>
<dbReference type="Pfam" id="PF01098">
    <property type="entry name" value="FTSW_RODA_SPOVE"/>
    <property type="match status" value="1"/>
</dbReference>
<evidence type="ECO:0000256" key="1">
    <source>
        <dbReference type="ARBA" id="ARBA00004141"/>
    </source>
</evidence>
<dbReference type="GO" id="GO:0032153">
    <property type="term" value="C:cell division site"/>
    <property type="evidence" value="ECO:0007669"/>
    <property type="project" value="TreeGrafter"/>
</dbReference>
<keyword evidence="4 6" id="KW-1133">Transmembrane helix</keyword>
<feature type="transmembrane region" description="Helical" evidence="6">
    <location>
        <begin position="56"/>
        <end position="73"/>
    </location>
</feature>
<feature type="transmembrane region" description="Helical" evidence="6">
    <location>
        <begin position="144"/>
        <end position="166"/>
    </location>
</feature>
<name>A0AAC9RGZ9_9CLOT</name>
<proteinExistence type="predicted"/>
<feature type="transmembrane region" description="Helical" evidence="6">
    <location>
        <begin position="110"/>
        <end position="132"/>
    </location>
</feature>
<evidence type="ECO:0000313" key="9">
    <source>
        <dbReference type="Proteomes" id="UP000177894"/>
    </source>
</evidence>
<dbReference type="KEGG" id="cfm:BJL90_06475"/>
<evidence type="ECO:0000313" key="7">
    <source>
        <dbReference type="EMBL" id="AOY75569.1"/>
    </source>
</evidence>
<dbReference type="InterPro" id="IPR001182">
    <property type="entry name" value="FtsW/RodA"/>
</dbReference>
<dbReference type="AlphaFoldDB" id="A0AAC9RGZ9"/>
<evidence type="ECO:0000256" key="4">
    <source>
        <dbReference type="ARBA" id="ARBA00022989"/>
    </source>
</evidence>
<feature type="transmembrane region" description="Helical" evidence="6">
    <location>
        <begin position="29"/>
        <end position="50"/>
    </location>
</feature>
<keyword evidence="5 6" id="KW-0472">Membrane</keyword>
<dbReference type="GO" id="GO:0015648">
    <property type="term" value="F:lipid-linked peptidoglycan transporter activity"/>
    <property type="evidence" value="ECO:0007669"/>
    <property type="project" value="TreeGrafter"/>
</dbReference>
<protein>
    <submittedName>
        <fullName evidence="7">Cell cycle protein</fullName>
    </submittedName>
    <submittedName>
        <fullName evidence="8">Lipid II flippase FtsW</fullName>
    </submittedName>
</protein>
<dbReference type="GO" id="GO:0051301">
    <property type="term" value="P:cell division"/>
    <property type="evidence" value="ECO:0007669"/>
    <property type="project" value="InterPro"/>
</dbReference>
<accession>A0AAC9RGZ9</accession>
<feature type="transmembrane region" description="Helical" evidence="6">
    <location>
        <begin position="172"/>
        <end position="189"/>
    </location>
</feature>
<dbReference type="Proteomes" id="UP000177894">
    <property type="component" value="Chromosome"/>
</dbReference>
<feature type="transmembrane region" description="Helical" evidence="6">
    <location>
        <begin position="366"/>
        <end position="387"/>
    </location>
</feature>
<gene>
    <name evidence="8" type="primary">ftsW_1</name>
    <name evidence="7" type="ORF">BJL90_06475</name>
    <name evidence="8" type="ORF">CLFO_01870</name>
</gene>
<dbReference type="GO" id="GO:0008360">
    <property type="term" value="P:regulation of cell shape"/>
    <property type="evidence" value="ECO:0007669"/>
    <property type="project" value="UniProtKB-KW"/>
</dbReference>
<dbReference type="PANTHER" id="PTHR30474:SF3">
    <property type="entry name" value="PEPTIDOGLYCAN GLYCOSYLTRANSFERASE RODA"/>
    <property type="match status" value="1"/>
</dbReference>
<organism evidence="8 10">
    <name type="scientific">Clostridium formicaceticum</name>
    <dbReference type="NCBI Taxonomy" id="1497"/>
    <lineage>
        <taxon>Bacteria</taxon>
        <taxon>Bacillati</taxon>
        <taxon>Bacillota</taxon>
        <taxon>Clostridia</taxon>
        <taxon>Eubacteriales</taxon>
        <taxon>Clostridiaceae</taxon>
        <taxon>Clostridium</taxon>
    </lineage>
</organism>
<keyword evidence="9" id="KW-1185">Reference proteome</keyword>
<keyword evidence="2 6" id="KW-0812">Transmembrane</keyword>
<evidence type="ECO:0000313" key="8">
    <source>
        <dbReference type="EMBL" id="ARE85871.1"/>
    </source>
</evidence>
<evidence type="ECO:0000256" key="6">
    <source>
        <dbReference type="SAM" id="Phobius"/>
    </source>
</evidence>
<reference evidence="7 9" key="1">
    <citation type="submission" date="2016-10" db="EMBL/GenBank/DDBJ databases">
        <title>Complete Genome Sequence of Acetogen Clostridium formicoaceticum ATCC 27076.</title>
        <authorList>
            <person name="Bao T."/>
            <person name="Cheng C."/>
            <person name="Zhao J."/>
            <person name="Yang S.-T."/>
            <person name="Wang J."/>
            <person name="Wang M."/>
        </authorList>
    </citation>
    <scope>NUCLEOTIDE SEQUENCE [LARGE SCALE GENOMIC DNA]</scope>
    <source>
        <strain evidence="7 9">ATCC 27076</strain>
    </source>
</reference>
<evidence type="ECO:0000256" key="2">
    <source>
        <dbReference type="ARBA" id="ARBA00022692"/>
    </source>
</evidence>
<dbReference type="GO" id="GO:0005886">
    <property type="term" value="C:plasma membrane"/>
    <property type="evidence" value="ECO:0007669"/>
    <property type="project" value="TreeGrafter"/>
</dbReference>
<comment type="subcellular location">
    <subcellularLocation>
        <location evidence="1">Membrane</location>
        <topology evidence="1">Multi-pass membrane protein</topology>
    </subcellularLocation>
</comment>
<dbReference type="EMBL" id="CP017603">
    <property type="protein sequence ID" value="AOY75569.1"/>
    <property type="molecule type" value="Genomic_DNA"/>
</dbReference>